<evidence type="ECO:0000313" key="2">
    <source>
        <dbReference type="Proteomes" id="UP000790377"/>
    </source>
</evidence>
<dbReference type="Proteomes" id="UP000790377">
    <property type="component" value="Unassembled WGS sequence"/>
</dbReference>
<proteinExistence type="predicted"/>
<organism evidence="1 2">
    <name type="scientific">Hygrophoropsis aurantiaca</name>
    <dbReference type="NCBI Taxonomy" id="72124"/>
    <lineage>
        <taxon>Eukaryota</taxon>
        <taxon>Fungi</taxon>
        <taxon>Dikarya</taxon>
        <taxon>Basidiomycota</taxon>
        <taxon>Agaricomycotina</taxon>
        <taxon>Agaricomycetes</taxon>
        <taxon>Agaricomycetidae</taxon>
        <taxon>Boletales</taxon>
        <taxon>Coniophorineae</taxon>
        <taxon>Hygrophoropsidaceae</taxon>
        <taxon>Hygrophoropsis</taxon>
    </lineage>
</organism>
<sequence length="294" mass="32830">MSLDSCTILSRQSSPSPVPSSPVSGSSGRTRVNLATLPNFKLTQDSTHIDKQLGTNSLPRSLTPSILAGVVFPSPKSPSQSMDEEQTSHFYRKYQPYPQRTALPPLELRFASRSSTRATDASYEDVVRGKEILMRGLAHMSDSTFRKAALAKQATRENMRHKVLQTAWEIEEAERYTDLLKDIQKENCTNLFASEREFHFYRSLLYNRGLPELQDDTHYYQAVYTEELSAFAAAEEQLNQYEYHAQMRASDPAFAPLSGSLFDVLPADNEDSPSSSEDEQGADGIKEVATGESA</sequence>
<reference evidence="1" key="1">
    <citation type="journal article" date="2021" name="New Phytol.">
        <title>Evolutionary innovations through gain and loss of genes in the ectomycorrhizal Boletales.</title>
        <authorList>
            <person name="Wu G."/>
            <person name="Miyauchi S."/>
            <person name="Morin E."/>
            <person name="Kuo A."/>
            <person name="Drula E."/>
            <person name="Varga T."/>
            <person name="Kohler A."/>
            <person name="Feng B."/>
            <person name="Cao Y."/>
            <person name="Lipzen A."/>
            <person name="Daum C."/>
            <person name="Hundley H."/>
            <person name="Pangilinan J."/>
            <person name="Johnson J."/>
            <person name="Barry K."/>
            <person name="LaButti K."/>
            <person name="Ng V."/>
            <person name="Ahrendt S."/>
            <person name="Min B."/>
            <person name="Choi I.G."/>
            <person name="Park H."/>
            <person name="Plett J.M."/>
            <person name="Magnuson J."/>
            <person name="Spatafora J.W."/>
            <person name="Nagy L.G."/>
            <person name="Henrissat B."/>
            <person name="Grigoriev I.V."/>
            <person name="Yang Z.L."/>
            <person name="Xu J."/>
            <person name="Martin F.M."/>
        </authorList>
    </citation>
    <scope>NUCLEOTIDE SEQUENCE</scope>
    <source>
        <strain evidence="1">ATCC 28755</strain>
    </source>
</reference>
<accession>A0ACB8A8Y5</accession>
<comment type="caution">
    <text evidence="1">The sequence shown here is derived from an EMBL/GenBank/DDBJ whole genome shotgun (WGS) entry which is preliminary data.</text>
</comment>
<evidence type="ECO:0000313" key="1">
    <source>
        <dbReference type="EMBL" id="KAH7909167.1"/>
    </source>
</evidence>
<dbReference type="EMBL" id="MU267774">
    <property type="protein sequence ID" value="KAH7909167.1"/>
    <property type="molecule type" value="Genomic_DNA"/>
</dbReference>
<keyword evidence="2" id="KW-1185">Reference proteome</keyword>
<protein>
    <submittedName>
        <fullName evidence="1">Uncharacterized protein</fullName>
    </submittedName>
</protein>
<name>A0ACB8A8Y5_9AGAM</name>
<gene>
    <name evidence="1" type="ORF">BJ138DRAFT_1115197</name>
</gene>